<dbReference type="OrthoDB" id="264603at2759"/>
<dbReference type="GO" id="GO:0005789">
    <property type="term" value="C:endoplasmic reticulum membrane"/>
    <property type="evidence" value="ECO:0007669"/>
    <property type="project" value="InterPro"/>
</dbReference>
<dbReference type="PROSITE" id="PS50202">
    <property type="entry name" value="MSP"/>
    <property type="match status" value="2"/>
</dbReference>
<dbReference type="Pfam" id="PF00635">
    <property type="entry name" value="Motile_Sperm"/>
    <property type="match status" value="2"/>
</dbReference>
<dbReference type="PANTHER" id="PTHR10809:SF6">
    <property type="entry name" value="AT11025P-RELATED"/>
    <property type="match status" value="1"/>
</dbReference>
<keyword evidence="5" id="KW-0472">Membrane</keyword>
<dbReference type="STRING" id="945553.A0A0D2NAL8"/>
<dbReference type="GO" id="GO:0061817">
    <property type="term" value="P:endoplasmic reticulum-plasma membrane tethering"/>
    <property type="evidence" value="ECO:0007669"/>
    <property type="project" value="TreeGrafter"/>
</dbReference>
<dbReference type="EMBL" id="KN817725">
    <property type="protein sequence ID" value="KJA13641.1"/>
    <property type="molecule type" value="Genomic_DNA"/>
</dbReference>
<feature type="domain" description="MSP" evidence="7">
    <location>
        <begin position="42"/>
        <end position="165"/>
    </location>
</feature>
<dbReference type="Proteomes" id="UP000054270">
    <property type="component" value="Unassembled WGS sequence"/>
</dbReference>
<evidence type="ECO:0000256" key="3">
    <source>
        <dbReference type="ARBA" id="ARBA00022692"/>
    </source>
</evidence>
<dbReference type="InterPro" id="IPR016763">
    <property type="entry name" value="VAP"/>
</dbReference>
<accession>A0A0D2NAL8</accession>
<name>A0A0D2NAL8_HYPSF</name>
<dbReference type="GO" id="GO:0005886">
    <property type="term" value="C:plasma membrane"/>
    <property type="evidence" value="ECO:0007669"/>
    <property type="project" value="TreeGrafter"/>
</dbReference>
<keyword evidence="3" id="KW-0812">Transmembrane</keyword>
<evidence type="ECO:0000256" key="6">
    <source>
        <dbReference type="SAM" id="MobiDB-lite"/>
    </source>
</evidence>
<organism evidence="8 9">
    <name type="scientific">Hypholoma sublateritium (strain FD-334 SS-4)</name>
    <dbReference type="NCBI Taxonomy" id="945553"/>
    <lineage>
        <taxon>Eukaryota</taxon>
        <taxon>Fungi</taxon>
        <taxon>Dikarya</taxon>
        <taxon>Basidiomycota</taxon>
        <taxon>Agaricomycotina</taxon>
        <taxon>Agaricomycetes</taxon>
        <taxon>Agaricomycetidae</taxon>
        <taxon>Agaricales</taxon>
        <taxon>Agaricineae</taxon>
        <taxon>Strophariaceae</taxon>
        <taxon>Hypholoma</taxon>
    </lineage>
</organism>
<evidence type="ECO:0000256" key="2">
    <source>
        <dbReference type="ARBA" id="ARBA00008932"/>
    </source>
</evidence>
<reference evidence="9" key="1">
    <citation type="submission" date="2014-04" db="EMBL/GenBank/DDBJ databases">
        <title>Evolutionary Origins and Diversification of the Mycorrhizal Mutualists.</title>
        <authorList>
            <consortium name="DOE Joint Genome Institute"/>
            <consortium name="Mycorrhizal Genomics Consortium"/>
            <person name="Kohler A."/>
            <person name="Kuo A."/>
            <person name="Nagy L.G."/>
            <person name="Floudas D."/>
            <person name="Copeland A."/>
            <person name="Barry K.W."/>
            <person name="Cichocki N."/>
            <person name="Veneault-Fourrey C."/>
            <person name="LaButti K."/>
            <person name="Lindquist E.A."/>
            <person name="Lipzen A."/>
            <person name="Lundell T."/>
            <person name="Morin E."/>
            <person name="Murat C."/>
            <person name="Riley R."/>
            <person name="Ohm R."/>
            <person name="Sun H."/>
            <person name="Tunlid A."/>
            <person name="Henrissat B."/>
            <person name="Grigoriev I.V."/>
            <person name="Hibbett D.S."/>
            <person name="Martin F."/>
        </authorList>
    </citation>
    <scope>NUCLEOTIDE SEQUENCE [LARGE SCALE GENOMIC DNA]</scope>
    <source>
        <strain evidence="9">FD-334 SS-4</strain>
    </source>
</reference>
<gene>
    <name evidence="8" type="ORF">HYPSUDRAFT_49730</name>
</gene>
<dbReference type="AlphaFoldDB" id="A0A0D2NAL8"/>
<dbReference type="Gene3D" id="2.60.40.10">
    <property type="entry name" value="Immunoglobulins"/>
    <property type="match status" value="2"/>
</dbReference>
<evidence type="ECO:0000259" key="7">
    <source>
        <dbReference type="PROSITE" id="PS50202"/>
    </source>
</evidence>
<dbReference type="GO" id="GO:0090158">
    <property type="term" value="P:endoplasmic reticulum membrane organization"/>
    <property type="evidence" value="ECO:0007669"/>
    <property type="project" value="TreeGrafter"/>
</dbReference>
<dbReference type="PANTHER" id="PTHR10809">
    <property type="entry name" value="VESICLE-ASSOCIATED MEMBRANE PROTEIN-ASSOCIATED PROTEIN"/>
    <property type="match status" value="1"/>
</dbReference>
<evidence type="ECO:0000256" key="5">
    <source>
        <dbReference type="ARBA" id="ARBA00023136"/>
    </source>
</evidence>
<evidence type="ECO:0000313" key="8">
    <source>
        <dbReference type="EMBL" id="KJA13641.1"/>
    </source>
</evidence>
<proteinExistence type="inferred from homology"/>
<sequence>MAPPISDEEMPHTMPTLHEDGVEVRPAKPRKLPKENRPSMPGVSFYPGDDDALCFQRPLNRSISRLLVITNRNPYSVAYKIKTTNPKIYLSRPISGKVEPGQNINVTIEQVPLQEEPPLDAKCKDRFSIQLATVTPEREELSIDDVFKSARENDEPDYHHNIRVTYLPAEGLSPEELVKYSAGVAQLIPGEKFSVYPTTALCFRRPLWRPENLRGYIAMTNIYTLPLAFRIMFTPAENIKMYSVKPSSGKLESGQRLEIKVVRQPVEKDPTLEDECIDVFGFLCTIIDPKENLELIDIWKRAEEQGAIFQKELRVRFIPWRGLTPEEELMQAQQGVFDRLMKEDDEEYEKEVAKKLGQGQENNEAGEELLTKAQEASIRKWLLPIAPRVVPKQPEKTDADKFSRY</sequence>
<evidence type="ECO:0000313" key="9">
    <source>
        <dbReference type="Proteomes" id="UP000054270"/>
    </source>
</evidence>
<feature type="region of interest" description="Disordered" evidence="6">
    <location>
        <begin position="1"/>
        <end position="42"/>
    </location>
</feature>
<dbReference type="GO" id="GO:0033149">
    <property type="term" value="F:FFAT motif binding"/>
    <property type="evidence" value="ECO:0007669"/>
    <property type="project" value="TreeGrafter"/>
</dbReference>
<evidence type="ECO:0000256" key="4">
    <source>
        <dbReference type="ARBA" id="ARBA00022989"/>
    </source>
</evidence>
<protein>
    <recommendedName>
        <fullName evidence="7">MSP domain-containing protein</fullName>
    </recommendedName>
</protein>
<dbReference type="InterPro" id="IPR008962">
    <property type="entry name" value="PapD-like_sf"/>
</dbReference>
<dbReference type="InterPro" id="IPR013783">
    <property type="entry name" value="Ig-like_fold"/>
</dbReference>
<feature type="domain" description="MSP" evidence="7">
    <location>
        <begin position="192"/>
        <end position="318"/>
    </location>
</feature>
<comment type="similarity">
    <text evidence="2">Belongs to the VAMP-associated protein (VAP) (TC 9.B.17) family.</text>
</comment>
<keyword evidence="9" id="KW-1185">Reference proteome</keyword>
<evidence type="ECO:0000256" key="1">
    <source>
        <dbReference type="ARBA" id="ARBA00004211"/>
    </source>
</evidence>
<comment type="subcellular location">
    <subcellularLocation>
        <location evidence="1">Membrane</location>
        <topology evidence="1">Single-pass type IV membrane protein</topology>
    </subcellularLocation>
</comment>
<dbReference type="InterPro" id="IPR000535">
    <property type="entry name" value="MSP_dom"/>
</dbReference>
<keyword evidence="4" id="KW-1133">Transmembrane helix</keyword>
<feature type="compositionally biased region" description="Basic and acidic residues" evidence="6">
    <location>
        <begin position="17"/>
        <end position="37"/>
    </location>
</feature>
<dbReference type="SUPFAM" id="SSF49354">
    <property type="entry name" value="PapD-like"/>
    <property type="match status" value="2"/>
</dbReference>